<dbReference type="EMBL" id="VSSQ01006230">
    <property type="protein sequence ID" value="MPM31981.1"/>
    <property type="molecule type" value="Genomic_DNA"/>
</dbReference>
<comment type="caution">
    <text evidence="1">The sequence shown here is derived from an EMBL/GenBank/DDBJ whole genome shotgun (WGS) entry which is preliminary data.</text>
</comment>
<gene>
    <name evidence="1" type="ORF">SDC9_78538</name>
</gene>
<organism evidence="1">
    <name type="scientific">bioreactor metagenome</name>
    <dbReference type="NCBI Taxonomy" id="1076179"/>
    <lineage>
        <taxon>unclassified sequences</taxon>
        <taxon>metagenomes</taxon>
        <taxon>ecological metagenomes</taxon>
    </lineage>
</organism>
<dbReference type="AlphaFoldDB" id="A0A644YVV9"/>
<accession>A0A644YVV9</accession>
<evidence type="ECO:0000313" key="1">
    <source>
        <dbReference type="EMBL" id="MPM31981.1"/>
    </source>
</evidence>
<sequence length="90" mass="9582">MCVIHENKAETSLAPAPTAMTAIMVKNAITVKADAALYFMPILCEKNDEAGFSITEKINAVINGDATGRQNFIAIYAVTAAHSQKAILTI</sequence>
<name>A0A644YVV9_9ZZZZ</name>
<proteinExistence type="predicted"/>
<protein>
    <submittedName>
        <fullName evidence="1">Uncharacterized protein</fullName>
    </submittedName>
</protein>
<reference evidence="1" key="1">
    <citation type="submission" date="2019-08" db="EMBL/GenBank/DDBJ databases">
        <authorList>
            <person name="Kucharzyk K."/>
            <person name="Murdoch R.W."/>
            <person name="Higgins S."/>
            <person name="Loffler F."/>
        </authorList>
    </citation>
    <scope>NUCLEOTIDE SEQUENCE</scope>
</reference>